<dbReference type="Pfam" id="PF01575">
    <property type="entry name" value="MaoC_dehydratas"/>
    <property type="match status" value="1"/>
</dbReference>
<evidence type="ECO:0000259" key="2">
    <source>
        <dbReference type="Pfam" id="PF01575"/>
    </source>
</evidence>
<evidence type="ECO:0000256" key="1">
    <source>
        <dbReference type="ARBA" id="ARBA00005254"/>
    </source>
</evidence>
<dbReference type="GO" id="GO:0004312">
    <property type="term" value="F:fatty acid synthase activity"/>
    <property type="evidence" value="ECO:0007669"/>
    <property type="project" value="InterPro"/>
</dbReference>
<comment type="similarity">
    <text evidence="1">Belongs to the enoyl-CoA hydratase/isomerase family.</text>
</comment>
<feature type="domain" description="MaoC-like" evidence="2">
    <location>
        <begin position="17"/>
        <end position="127"/>
    </location>
</feature>
<dbReference type="GO" id="GO:0005835">
    <property type="term" value="C:fatty acid synthase complex"/>
    <property type="evidence" value="ECO:0007669"/>
    <property type="project" value="InterPro"/>
</dbReference>
<keyword evidence="4" id="KW-1185">Reference proteome</keyword>
<protein>
    <submittedName>
        <fullName evidence="3">Acyl dehydratase</fullName>
    </submittedName>
</protein>
<dbReference type="Gene3D" id="3.10.129.10">
    <property type="entry name" value="Hotdog Thioesterase"/>
    <property type="match status" value="1"/>
</dbReference>
<accession>A0A291GW94</accession>
<dbReference type="PANTHER" id="PTHR43841:SF3">
    <property type="entry name" value="(3R)-HYDROXYACYL-ACP DEHYDRATASE SUBUNIT HADB"/>
    <property type="match status" value="1"/>
</dbReference>
<dbReference type="RefSeq" id="WP_096798832.1">
    <property type="nucleotide sequence ID" value="NZ_CP023564.1"/>
</dbReference>
<dbReference type="InterPro" id="IPR003965">
    <property type="entry name" value="Fatty_acid_synthase"/>
</dbReference>
<dbReference type="InterPro" id="IPR029069">
    <property type="entry name" value="HotDog_dom_sf"/>
</dbReference>
<dbReference type="PRINTS" id="PR01483">
    <property type="entry name" value="FASYNTHASE"/>
</dbReference>
<evidence type="ECO:0000313" key="4">
    <source>
        <dbReference type="Proteomes" id="UP000217889"/>
    </source>
</evidence>
<dbReference type="Proteomes" id="UP000217889">
    <property type="component" value="Chromosome"/>
</dbReference>
<dbReference type="KEGG" id="bgg:CFK41_05960"/>
<dbReference type="InterPro" id="IPR002539">
    <property type="entry name" value="MaoC-like_dom"/>
</dbReference>
<gene>
    <name evidence="3" type="ORF">CFK41_05960</name>
</gene>
<dbReference type="OrthoDB" id="9800237at2"/>
<dbReference type="AlphaFoldDB" id="A0A291GW94"/>
<dbReference type="GO" id="GO:0006633">
    <property type="term" value="P:fatty acid biosynthetic process"/>
    <property type="evidence" value="ECO:0007669"/>
    <property type="project" value="InterPro"/>
</dbReference>
<dbReference type="SUPFAM" id="SSF54637">
    <property type="entry name" value="Thioesterase/thiol ester dehydrase-isomerase"/>
    <property type="match status" value="1"/>
</dbReference>
<reference evidence="3 4" key="1">
    <citation type="journal article" date="2014" name="Int. J. Syst. Evol. Microbiol.">
        <title>Brachybacterium ginsengisoli sp. nov., isolated from soil of a ginseng field.</title>
        <authorList>
            <person name="Hoang V.A."/>
            <person name="Kim Y.J."/>
            <person name="Nguyen N.L."/>
            <person name="Yang D.C."/>
        </authorList>
    </citation>
    <scope>NUCLEOTIDE SEQUENCE [LARGE SCALE GENOMIC DNA]</scope>
    <source>
        <strain evidence="3 4">DCY80</strain>
    </source>
</reference>
<sequence length="159" mass="16000">MTTTPAAPADLSALTVGQELARTRHEVSRDTLVRYAGASGDFNPIHYNDAVAEQAGLPGVIAHGMLTMGTAITGLLDAIVDPTAVRAYSTRFTNPIPVPATGSVALEVVAVVGAIDEAAGTARVDLTAQVDGTKVLGRARATLALPAAPADGSAEQGAA</sequence>
<dbReference type="EMBL" id="CP023564">
    <property type="protein sequence ID" value="ATG54364.1"/>
    <property type="molecule type" value="Genomic_DNA"/>
</dbReference>
<evidence type="ECO:0000313" key="3">
    <source>
        <dbReference type="EMBL" id="ATG54364.1"/>
    </source>
</evidence>
<dbReference type="PANTHER" id="PTHR43841">
    <property type="entry name" value="3-HYDROXYACYL-THIOESTER DEHYDRATASE HTDX-RELATED"/>
    <property type="match status" value="1"/>
</dbReference>
<organism evidence="3 4">
    <name type="scientific">Brachybacterium ginsengisoli</name>
    <dbReference type="NCBI Taxonomy" id="1331682"/>
    <lineage>
        <taxon>Bacteria</taxon>
        <taxon>Bacillati</taxon>
        <taxon>Actinomycetota</taxon>
        <taxon>Actinomycetes</taxon>
        <taxon>Micrococcales</taxon>
        <taxon>Dermabacteraceae</taxon>
        <taxon>Brachybacterium</taxon>
    </lineage>
</organism>
<proteinExistence type="inferred from homology"/>
<name>A0A291GW94_9MICO</name>